<feature type="region of interest" description="Disordered" evidence="2">
    <location>
        <begin position="181"/>
        <end position="210"/>
    </location>
</feature>
<dbReference type="SUPFAM" id="SSF58100">
    <property type="entry name" value="Bacterial hemolysins"/>
    <property type="match status" value="1"/>
</dbReference>
<comment type="caution">
    <text evidence="3">The sequence shown here is derived from an EMBL/GenBank/DDBJ whole genome shotgun (WGS) entry which is preliminary data.</text>
</comment>
<gene>
    <name evidence="3" type="ORF">Tco_1030003</name>
</gene>
<reference evidence="3" key="2">
    <citation type="submission" date="2022-01" db="EMBL/GenBank/DDBJ databases">
        <authorList>
            <person name="Yamashiro T."/>
            <person name="Shiraishi A."/>
            <person name="Satake H."/>
            <person name="Nakayama K."/>
        </authorList>
    </citation>
    <scope>NUCLEOTIDE SEQUENCE</scope>
</reference>
<evidence type="ECO:0000313" key="3">
    <source>
        <dbReference type="EMBL" id="GJT70717.1"/>
    </source>
</evidence>
<organism evidence="3 4">
    <name type="scientific">Tanacetum coccineum</name>
    <dbReference type="NCBI Taxonomy" id="301880"/>
    <lineage>
        <taxon>Eukaryota</taxon>
        <taxon>Viridiplantae</taxon>
        <taxon>Streptophyta</taxon>
        <taxon>Embryophyta</taxon>
        <taxon>Tracheophyta</taxon>
        <taxon>Spermatophyta</taxon>
        <taxon>Magnoliopsida</taxon>
        <taxon>eudicotyledons</taxon>
        <taxon>Gunneridae</taxon>
        <taxon>Pentapetalae</taxon>
        <taxon>asterids</taxon>
        <taxon>campanulids</taxon>
        <taxon>Asterales</taxon>
        <taxon>Asteraceae</taxon>
        <taxon>Asteroideae</taxon>
        <taxon>Anthemideae</taxon>
        <taxon>Anthemidinae</taxon>
        <taxon>Tanacetum</taxon>
    </lineage>
</organism>
<feature type="coiled-coil region" evidence="1">
    <location>
        <begin position="4"/>
        <end position="31"/>
    </location>
</feature>
<evidence type="ECO:0000256" key="1">
    <source>
        <dbReference type="SAM" id="Coils"/>
    </source>
</evidence>
<reference evidence="3" key="1">
    <citation type="journal article" date="2022" name="Int. J. Mol. Sci.">
        <title>Draft Genome of Tanacetum Coccineum: Genomic Comparison of Closely Related Tanacetum-Family Plants.</title>
        <authorList>
            <person name="Yamashiro T."/>
            <person name="Shiraishi A."/>
            <person name="Nakayama K."/>
            <person name="Satake H."/>
        </authorList>
    </citation>
    <scope>NUCLEOTIDE SEQUENCE</scope>
</reference>
<protein>
    <submittedName>
        <fullName evidence="3">Uncharacterized protein</fullName>
    </submittedName>
</protein>
<name>A0ABQ5G798_9ASTR</name>
<keyword evidence="4" id="KW-1185">Reference proteome</keyword>
<keyword evidence="1" id="KW-0175">Coiled coil</keyword>
<sequence length="290" mass="32622">MAQVHLLQSQKEKLEQQMAKAEEEVASLKARPSYPDINQLNKLLVTSLKPELSKLLISHDFARCLPTELKELPSKFTTLSGDIKELKQHVHDMEIELPKDLKEIQTKLETFTSTISSLTSQVAELKNIQWKLLKEFLDLPRKISSVQKKLKTLDSLPSLLNKVNETLNRFTTMVENASGATTKDVPLAGQATASPAEGEKNTNPATTDAEPNLHDELVDLLGIDVVTQYYNKKLLYDKYCDKILKRRKSSKITNCDVLIQKGPILLKVHREDGTNEVISNVKVSDVHLAE</sequence>
<evidence type="ECO:0000256" key="2">
    <source>
        <dbReference type="SAM" id="MobiDB-lite"/>
    </source>
</evidence>
<proteinExistence type="predicted"/>
<dbReference type="Gene3D" id="1.20.5.170">
    <property type="match status" value="1"/>
</dbReference>
<dbReference type="EMBL" id="BQNB010018103">
    <property type="protein sequence ID" value="GJT70717.1"/>
    <property type="molecule type" value="Genomic_DNA"/>
</dbReference>
<accession>A0ABQ5G798</accession>
<evidence type="ECO:0000313" key="4">
    <source>
        <dbReference type="Proteomes" id="UP001151760"/>
    </source>
</evidence>
<dbReference type="Proteomes" id="UP001151760">
    <property type="component" value="Unassembled WGS sequence"/>
</dbReference>